<protein>
    <submittedName>
        <fullName evidence="2">Pigeon homolog</fullName>
    </submittedName>
</protein>
<gene>
    <name evidence="2" type="primary">PION</name>
</gene>
<feature type="domain" description="Gamma-secretase-activating protein C-terminal" evidence="1">
    <location>
        <begin position="63"/>
        <end position="170"/>
    </location>
</feature>
<dbReference type="PANTHER" id="PTHR13630:SF1">
    <property type="entry name" value="GAMMA-SECRETASE-ACTIVATING PROTEIN"/>
    <property type="match status" value="1"/>
</dbReference>
<name>A0A1A7Z3U2_9TELE</name>
<reference evidence="2" key="1">
    <citation type="submission" date="2016-05" db="EMBL/GenBank/DDBJ databases">
        <authorList>
            <person name="Lavstsen T."/>
            <person name="Jespersen J.S."/>
        </authorList>
    </citation>
    <scope>NUCLEOTIDE SEQUENCE</scope>
    <source>
        <tissue evidence="2">Brain</tissue>
    </source>
</reference>
<evidence type="ECO:0000313" key="2">
    <source>
        <dbReference type="EMBL" id="SBP37148.1"/>
    </source>
</evidence>
<dbReference type="PANTHER" id="PTHR13630">
    <property type="entry name" value="GAMMA-SECRETASE-ACTIVATING PROTEIN"/>
    <property type="match status" value="1"/>
</dbReference>
<proteinExistence type="predicted"/>
<organism evidence="2">
    <name type="scientific">Iconisemion striatum</name>
    <dbReference type="NCBI Taxonomy" id="60296"/>
    <lineage>
        <taxon>Eukaryota</taxon>
        <taxon>Metazoa</taxon>
        <taxon>Chordata</taxon>
        <taxon>Craniata</taxon>
        <taxon>Vertebrata</taxon>
        <taxon>Euteleostomi</taxon>
        <taxon>Actinopterygii</taxon>
        <taxon>Neopterygii</taxon>
        <taxon>Teleostei</taxon>
        <taxon>Neoteleostei</taxon>
        <taxon>Acanthomorphata</taxon>
        <taxon>Ovalentaria</taxon>
        <taxon>Atherinomorphae</taxon>
        <taxon>Cyprinodontiformes</taxon>
        <taxon>Nothobranchiidae</taxon>
        <taxon>Iconisemion</taxon>
    </lineage>
</organism>
<sequence length="278" mass="32504">MRQVWNILEDKKLVPLFQEEDHQQRALIGLTVDKLREHLNRHLPRLGKKKIDLLVVKYVAKLLELIRHMLESVWLKYKLGPHVLCLMQQGSPAEWSVFHFMLRILESTRGLSLPLPPGYHTLFAAFAVRCLPHHTFLQYIDHGFLQLTETFVSRLMTDLDNSDANERLKFSILKRLPQPMEQRICHMWDHPVSSASISRDYVKTLLEKHQKSKGFHFTGRDKPGFRPEFLPLTYLAKMLSDIEAKAPNPFEEQENVDARFVEETALMQTLILLGFETK</sequence>
<evidence type="ECO:0000259" key="1">
    <source>
        <dbReference type="Pfam" id="PF14959"/>
    </source>
</evidence>
<dbReference type="GO" id="GO:1902004">
    <property type="term" value="P:positive regulation of amyloid-beta formation"/>
    <property type="evidence" value="ECO:0007669"/>
    <property type="project" value="TreeGrafter"/>
</dbReference>
<accession>A0A1A7Z3U2</accession>
<dbReference type="AlphaFoldDB" id="A0A1A7Z3U2"/>
<dbReference type="EMBL" id="HADX01014916">
    <property type="protein sequence ID" value="SBP37148.1"/>
    <property type="molecule type" value="Transcribed_RNA"/>
</dbReference>
<dbReference type="Pfam" id="PF14959">
    <property type="entry name" value="GSAP-16"/>
    <property type="match status" value="1"/>
</dbReference>
<dbReference type="GO" id="GO:0005802">
    <property type="term" value="C:trans-Golgi network"/>
    <property type="evidence" value="ECO:0007669"/>
    <property type="project" value="TreeGrafter"/>
</dbReference>
<dbReference type="InterPro" id="IPR026172">
    <property type="entry name" value="GSAP_fam"/>
</dbReference>
<dbReference type="InterPro" id="IPR028010">
    <property type="entry name" value="GSAP_C_dom"/>
</dbReference>
<reference evidence="2" key="2">
    <citation type="submission" date="2016-06" db="EMBL/GenBank/DDBJ databases">
        <title>The genome of a short-lived fish provides insights into sex chromosome evolution and the genetic control of aging.</title>
        <authorList>
            <person name="Reichwald K."/>
            <person name="Felder M."/>
            <person name="Petzold A."/>
            <person name="Koch P."/>
            <person name="Groth M."/>
            <person name="Platzer M."/>
        </authorList>
    </citation>
    <scope>NUCLEOTIDE SEQUENCE</scope>
    <source>
        <tissue evidence="2">Brain</tissue>
    </source>
</reference>